<organism evidence="1 2">
    <name type="scientific">Prevotella intermedia</name>
    <dbReference type="NCBI Taxonomy" id="28131"/>
    <lineage>
        <taxon>Bacteria</taxon>
        <taxon>Pseudomonadati</taxon>
        <taxon>Bacteroidota</taxon>
        <taxon>Bacteroidia</taxon>
        <taxon>Bacteroidales</taxon>
        <taxon>Prevotellaceae</taxon>
        <taxon>Prevotella</taxon>
    </lineage>
</organism>
<proteinExistence type="predicted"/>
<sequence>MINLQYIIYLMEKLPNDPVILVSAVNMLLRDGEFDTLSSLCNNFNDTPERLQAYLRAAGFIYSEQQKQFRPIGYDE</sequence>
<gene>
    <name evidence="1" type="ORF">PIOMA14_I_1605</name>
</gene>
<dbReference type="InterPro" id="IPR025346">
    <property type="entry name" value="DUF4250"/>
</dbReference>
<protein>
    <recommendedName>
        <fullName evidence="3">DUF4250 domain-containing protein</fullName>
    </recommendedName>
</protein>
<accession>A0A0S3UKU3</accession>
<reference evidence="1 2" key="1">
    <citation type="journal article" date="2016" name="DNA Res.">
        <title>The complete genome sequencing of Prevotella intermedia strain OMA14 and a subsequent fine-scale, intra-species genomic comparison reveal an unusual amplification of conjugative and mobile transposons and identify a novel Prevotella-lineage-specific repeat.</title>
        <authorList>
            <person name="Naito M."/>
            <person name="Ogura Y."/>
            <person name="Itoh T."/>
            <person name="Shoji M."/>
            <person name="Okamoto M."/>
            <person name="Hayashi T."/>
            <person name="Nakayama K."/>
        </authorList>
    </citation>
    <scope>NUCLEOTIDE SEQUENCE [LARGE SCALE GENOMIC DNA]</scope>
    <source>
        <strain evidence="1 2">OMA14</strain>
    </source>
</reference>
<dbReference type="AlphaFoldDB" id="A0A0S3UKU3"/>
<evidence type="ECO:0000313" key="1">
    <source>
        <dbReference type="EMBL" id="BAU18113.1"/>
    </source>
</evidence>
<evidence type="ECO:0000313" key="2">
    <source>
        <dbReference type="Proteomes" id="UP000217431"/>
    </source>
</evidence>
<name>A0A0S3UKU3_PREIN</name>
<dbReference type="Proteomes" id="UP000217431">
    <property type="component" value="Chromosome I"/>
</dbReference>
<evidence type="ECO:0008006" key="3">
    <source>
        <dbReference type="Google" id="ProtNLM"/>
    </source>
</evidence>
<dbReference type="STRING" id="28131.BWX40_00305"/>
<dbReference type="Pfam" id="PF14056">
    <property type="entry name" value="DUF4250"/>
    <property type="match status" value="1"/>
</dbReference>
<dbReference type="EMBL" id="AP014597">
    <property type="protein sequence ID" value="BAU18113.1"/>
    <property type="molecule type" value="Genomic_DNA"/>
</dbReference>